<comment type="caution">
    <text evidence="5">The sequence shown here is derived from an EMBL/GenBank/DDBJ whole genome shotgun (WGS) entry which is preliminary data.</text>
</comment>
<dbReference type="Gene3D" id="1.10.10.10">
    <property type="entry name" value="Winged helix-like DNA-binding domain superfamily/Winged helix DNA-binding domain"/>
    <property type="match status" value="1"/>
</dbReference>
<dbReference type="Pfam" id="PF00392">
    <property type="entry name" value="GntR"/>
    <property type="match status" value="1"/>
</dbReference>
<dbReference type="SUPFAM" id="SSF46785">
    <property type="entry name" value="Winged helix' DNA-binding domain"/>
    <property type="match status" value="1"/>
</dbReference>
<evidence type="ECO:0000259" key="4">
    <source>
        <dbReference type="PROSITE" id="PS50949"/>
    </source>
</evidence>
<name>A0A7X6DE16_9BURK</name>
<dbReference type="GO" id="GO:0003700">
    <property type="term" value="F:DNA-binding transcription factor activity"/>
    <property type="evidence" value="ECO:0007669"/>
    <property type="project" value="InterPro"/>
</dbReference>
<keyword evidence="1" id="KW-0805">Transcription regulation</keyword>
<dbReference type="PANTHER" id="PTHR44846">
    <property type="entry name" value="MANNOSYL-D-GLYCERATE TRANSPORT/METABOLISM SYSTEM REPRESSOR MNGR-RELATED"/>
    <property type="match status" value="1"/>
</dbReference>
<dbReference type="GO" id="GO:0045892">
    <property type="term" value="P:negative regulation of DNA-templated transcription"/>
    <property type="evidence" value="ECO:0007669"/>
    <property type="project" value="TreeGrafter"/>
</dbReference>
<dbReference type="Pfam" id="PF07702">
    <property type="entry name" value="UTRA"/>
    <property type="match status" value="1"/>
</dbReference>
<dbReference type="PANTHER" id="PTHR44846:SF1">
    <property type="entry name" value="MANNOSYL-D-GLYCERATE TRANSPORT_METABOLISM SYSTEM REPRESSOR MNGR-RELATED"/>
    <property type="match status" value="1"/>
</dbReference>
<dbReference type="SMART" id="SM00866">
    <property type="entry name" value="UTRA"/>
    <property type="match status" value="1"/>
</dbReference>
<dbReference type="EMBL" id="VTOX01000002">
    <property type="protein sequence ID" value="NKE65449.1"/>
    <property type="molecule type" value="Genomic_DNA"/>
</dbReference>
<evidence type="ECO:0000256" key="2">
    <source>
        <dbReference type="ARBA" id="ARBA00023125"/>
    </source>
</evidence>
<dbReference type="Proteomes" id="UP000521868">
    <property type="component" value="Unassembled WGS sequence"/>
</dbReference>
<organism evidence="5 6">
    <name type="scientific">Ramlibacter lithotrophicus</name>
    <dbReference type="NCBI Taxonomy" id="2606681"/>
    <lineage>
        <taxon>Bacteria</taxon>
        <taxon>Pseudomonadati</taxon>
        <taxon>Pseudomonadota</taxon>
        <taxon>Betaproteobacteria</taxon>
        <taxon>Burkholderiales</taxon>
        <taxon>Comamonadaceae</taxon>
        <taxon>Ramlibacter</taxon>
    </lineage>
</organism>
<dbReference type="InterPro" id="IPR036390">
    <property type="entry name" value="WH_DNA-bd_sf"/>
</dbReference>
<evidence type="ECO:0000313" key="5">
    <source>
        <dbReference type="EMBL" id="NKE65449.1"/>
    </source>
</evidence>
<dbReference type="SUPFAM" id="SSF64288">
    <property type="entry name" value="Chorismate lyase-like"/>
    <property type="match status" value="1"/>
</dbReference>
<dbReference type="SMART" id="SM00345">
    <property type="entry name" value="HTH_GNTR"/>
    <property type="match status" value="1"/>
</dbReference>
<dbReference type="RefSeq" id="WP_168106570.1">
    <property type="nucleotide sequence ID" value="NZ_VTOX01000002.1"/>
</dbReference>
<reference evidence="5 6" key="1">
    <citation type="journal article" date="2020" name="Nature">
        <title>Bacterial chemolithoautotrophy via manganese oxidation.</title>
        <authorList>
            <person name="Yu H."/>
            <person name="Leadbetter J.R."/>
        </authorList>
    </citation>
    <scope>NUCLEOTIDE SEQUENCE [LARGE SCALE GENOMIC DNA]</scope>
    <source>
        <strain evidence="5 6">RBP-1</strain>
    </source>
</reference>
<evidence type="ECO:0000256" key="3">
    <source>
        <dbReference type="ARBA" id="ARBA00023163"/>
    </source>
</evidence>
<dbReference type="PROSITE" id="PS50949">
    <property type="entry name" value="HTH_GNTR"/>
    <property type="match status" value="1"/>
</dbReference>
<protein>
    <submittedName>
        <fullName evidence="5">GntR family transcriptional regulator</fullName>
    </submittedName>
</protein>
<feature type="domain" description="HTH gntR-type" evidence="4">
    <location>
        <begin position="21"/>
        <end position="89"/>
    </location>
</feature>
<dbReference type="InterPro" id="IPR050679">
    <property type="entry name" value="Bact_HTH_transcr_reg"/>
</dbReference>
<proteinExistence type="predicted"/>
<dbReference type="InterPro" id="IPR000524">
    <property type="entry name" value="Tscrpt_reg_HTH_GntR"/>
</dbReference>
<dbReference type="PRINTS" id="PR00035">
    <property type="entry name" value="HTHGNTR"/>
</dbReference>
<dbReference type="InterPro" id="IPR036388">
    <property type="entry name" value="WH-like_DNA-bd_sf"/>
</dbReference>
<dbReference type="GO" id="GO:0003677">
    <property type="term" value="F:DNA binding"/>
    <property type="evidence" value="ECO:0007669"/>
    <property type="project" value="UniProtKB-KW"/>
</dbReference>
<keyword evidence="6" id="KW-1185">Reference proteome</keyword>
<sequence length="280" mass="30716">MNPDLRNQMFQIPAGLTRSGTSLHRQVYLVLRDRLTGGGFAPHEQLPPEPQLCQQFGVSRITLRRAVADLVADGLLERVQGRGTYVTERVQERRGGGAGYVDDVRQLSAATTLKVLEFANVAAPQWVAARLGIPAGEVVQRSVRLRLRQAVPVVLLTAWVPRRWSQGMTRADLGRRSLNELLADRGVRFGRVLQEIGAGLADPLQAQRLDVAVGAALLMVDRVVHDQQGAPVEYVVMAMSPQRSRMVIDTPADSAEHVSIGRIVHVGDEPAARRRRAAGR</sequence>
<dbReference type="InterPro" id="IPR028978">
    <property type="entry name" value="Chorismate_lyase_/UTRA_dom_sf"/>
</dbReference>
<accession>A0A7X6DE16</accession>
<keyword evidence="3" id="KW-0804">Transcription</keyword>
<gene>
    <name evidence="5" type="ORF">RAMLITH_06410</name>
</gene>
<evidence type="ECO:0000313" key="6">
    <source>
        <dbReference type="Proteomes" id="UP000521868"/>
    </source>
</evidence>
<dbReference type="Gene3D" id="3.40.1410.10">
    <property type="entry name" value="Chorismate lyase-like"/>
    <property type="match status" value="1"/>
</dbReference>
<dbReference type="CDD" id="cd07377">
    <property type="entry name" value="WHTH_GntR"/>
    <property type="match status" value="1"/>
</dbReference>
<evidence type="ECO:0000256" key="1">
    <source>
        <dbReference type="ARBA" id="ARBA00023015"/>
    </source>
</evidence>
<dbReference type="InterPro" id="IPR011663">
    <property type="entry name" value="UTRA"/>
</dbReference>
<keyword evidence="2" id="KW-0238">DNA-binding</keyword>
<dbReference type="AlphaFoldDB" id="A0A7X6DE16"/>